<evidence type="ECO:0000256" key="1">
    <source>
        <dbReference type="SAM" id="MobiDB-lite"/>
    </source>
</evidence>
<sequence>MQFYRSAPPWVRRILACIGGCIGYTTIPQENTSIGGKSNGQTVREDRLEDLSSSCIFEMDPSASQSQENSLSIGTSNQPSDPQTSTYPQIDHPVFINHGLLLWNQTREQWLQRRNSERRPRVREPIISEDETYESLLGSNEPFPQPIPLGEMVDFLDDIWEMEDDL</sequence>
<accession>A0AAE1JTR5</accession>
<reference evidence="3" key="1">
    <citation type="submission" date="2023-10" db="EMBL/GenBank/DDBJ databases">
        <title>Chromosome-level genome of the transformable northern wattle, Acacia crassicarpa.</title>
        <authorList>
            <person name="Massaro I."/>
            <person name="Sinha N.R."/>
            <person name="Poethig S."/>
            <person name="Leichty A.R."/>
        </authorList>
    </citation>
    <scope>NUCLEOTIDE SEQUENCE</scope>
    <source>
        <strain evidence="3">Acra3RX</strain>
        <tissue evidence="3">Leaf</tissue>
    </source>
</reference>
<dbReference type="Proteomes" id="UP001293593">
    <property type="component" value="Unassembled WGS sequence"/>
</dbReference>
<dbReference type="PANTHER" id="PTHR33373:SF1">
    <property type="entry name" value="DUF4050 DOMAIN-CONTAINING PROTEIN"/>
    <property type="match status" value="1"/>
</dbReference>
<organism evidence="3 4">
    <name type="scientific">Acacia crassicarpa</name>
    <name type="common">northern wattle</name>
    <dbReference type="NCBI Taxonomy" id="499986"/>
    <lineage>
        <taxon>Eukaryota</taxon>
        <taxon>Viridiplantae</taxon>
        <taxon>Streptophyta</taxon>
        <taxon>Embryophyta</taxon>
        <taxon>Tracheophyta</taxon>
        <taxon>Spermatophyta</taxon>
        <taxon>Magnoliopsida</taxon>
        <taxon>eudicotyledons</taxon>
        <taxon>Gunneridae</taxon>
        <taxon>Pentapetalae</taxon>
        <taxon>rosids</taxon>
        <taxon>fabids</taxon>
        <taxon>Fabales</taxon>
        <taxon>Fabaceae</taxon>
        <taxon>Caesalpinioideae</taxon>
        <taxon>mimosoid clade</taxon>
        <taxon>Acacieae</taxon>
        <taxon>Acacia</taxon>
    </lineage>
</organism>
<keyword evidence="4" id="KW-1185">Reference proteome</keyword>
<feature type="domain" description="Gag1-like clamp" evidence="2">
    <location>
        <begin position="57"/>
        <end position="123"/>
    </location>
</feature>
<proteinExistence type="predicted"/>
<dbReference type="InterPro" id="IPR025124">
    <property type="entry name" value="Gag1-like_clamp"/>
</dbReference>
<evidence type="ECO:0000259" key="2">
    <source>
        <dbReference type="Pfam" id="PF13259"/>
    </source>
</evidence>
<evidence type="ECO:0000313" key="4">
    <source>
        <dbReference type="Proteomes" id="UP001293593"/>
    </source>
</evidence>
<dbReference type="AlphaFoldDB" id="A0AAE1JTR5"/>
<evidence type="ECO:0000313" key="3">
    <source>
        <dbReference type="EMBL" id="KAK4277167.1"/>
    </source>
</evidence>
<gene>
    <name evidence="3" type="ORF">QN277_015206</name>
</gene>
<feature type="region of interest" description="Disordered" evidence="1">
    <location>
        <begin position="64"/>
        <end position="88"/>
    </location>
</feature>
<protein>
    <recommendedName>
        <fullName evidence="2">Gag1-like clamp domain-containing protein</fullName>
    </recommendedName>
</protein>
<dbReference type="PANTHER" id="PTHR33373">
    <property type="entry name" value="OS07G0479600 PROTEIN"/>
    <property type="match status" value="1"/>
</dbReference>
<feature type="domain" description="Gag1-like clamp" evidence="2">
    <location>
        <begin position="130"/>
        <end position="164"/>
    </location>
</feature>
<comment type="caution">
    <text evidence="3">The sequence shown here is derived from an EMBL/GenBank/DDBJ whole genome shotgun (WGS) entry which is preliminary data.</text>
</comment>
<dbReference type="Pfam" id="PF13259">
    <property type="entry name" value="clamp_Gag1-like"/>
    <property type="match status" value="2"/>
</dbReference>
<dbReference type="EMBL" id="JAWXYG010000003">
    <property type="protein sequence ID" value="KAK4277167.1"/>
    <property type="molecule type" value="Genomic_DNA"/>
</dbReference>
<name>A0AAE1JTR5_9FABA</name>